<dbReference type="GeneID" id="56082107"/>
<dbReference type="Pfam" id="PF21360">
    <property type="entry name" value="PylC-like_N"/>
    <property type="match status" value="1"/>
</dbReference>
<proteinExistence type="predicted"/>
<feature type="domain" description="PylC N-terminal" evidence="1">
    <location>
        <begin position="12"/>
        <end position="99"/>
    </location>
</feature>
<protein>
    <submittedName>
        <fullName evidence="2">ATP-grasp domain-containing protein</fullName>
    </submittedName>
</protein>
<reference evidence="2 3" key="1">
    <citation type="submission" date="2020-07" db="EMBL/GenBank/DDBJ databases">
        <title>Halosimplex litoreum sp. nov. and Halosimplex rubrum sp. nov., isolated from different salt environments.</title>
        <authorList>
            <person name="Cui H."/>
        </authorList>
    </citation>
    <scope>NUCLEOTIDE SEQUENCE [LARGE SCALE GENOMIC DNA]</scope>
    <source>
        <strain evidence="2 3">R2</strain>
    </source>
</reference>
<evidence type="ECO:0000313" key="2">
    <source>
        <dbReference type="EMBL" id="QLH81205.1"/>
    </source>
</evidence>
<dbReference type="AlphaFoldDB" id="A0A7D5P9L6"/>
<dbReference type="Gene3D" id="3.30.470.20">
    <property type="entry name" value="ATP-grasp fold, B domain"/>
    <property type="match status" value="1"/>
</dbReference>
<dbReference type="KEGG" id="hpel:HZS54_05920"/>
<dbReference type="OrthoDB" id="11959at2157"/>
<dbReference type="Gene3D" id="3.40.50.20">
    <property type="match status" value="1"/>
</dbReference>
<name>A0A7D5P9L6_9EURY</name>
<keyword evidence="3" id="KW-1185">Reference proteome</keyword>
<dbReference type="RefSeq" id="WP_179921013.1">
    <property type="nucleotide sequence ID" value="NZ_CP058909.1"/>
</dbReference>
<evidence type="ECO:0000259" key="1">
    <source>
        <dbReference type="Pfam" id="PF21360"/>
    </source>
</evidence>
<accession>A0A7D5P9L6</accession>
<dbReference type="SUPFAM" id="SSF56059">
    <property type="entry name" value="Glutathione synthetase ATP-binding domain-like"/>
    <property type="match status" value="1"/>
</dbReference>
<dbReference type="EMBL" id="CP058909">
    <property type="protein sequence ID" value="QLH81205.1"/>
    <property type="molecule type" value="Genomic_DNA"/>
</dbReference>
<gene>
    <name evidence="2" type="ORF">HZS54_05920</name>
</gene>
<dbReference type="Proteomes" id="UP000509346">
    <property type="component" value="Chromosome"/>
</dbReference>
<organism evidence="2 3">
    <name type="scientific">Halosimplex pelagicum</name>
    <dbReference type="NCBI Taxonomy" id="869886"/>
    <lineage>
        <taxon>Archaea</taxon>
        <taxon>Methanobacteriati</taxon>
        <taxon>Methanobacteriota</taxon>
        <taxon>Stenosarchaea group</taxon>
        <taxon>Halobacteria</taxon>
        <taxon>Halobacteriales</taxon>
        <taxon>Haloarculaceae</taxon>
        <taxon>Halosimplex</taxon>
    </lineage>
</organism>
<evidence type="ECO:0000313" key="3">
    <source>
        <dbReference type="Proteomes" id="UP000509346"/>
    </source>
</evidence>
<dbReference type="Pfam" id="PF15632">
    <property type="entry name" value="ATPgrasp_Ter"/>
    <property type="match status" value="1"/>
</dbReference>
<dbReference type="InterPro" id="IPR048764">
    <property type="entry name" value="PylC_N"/>
</dbReference>
<sequence length="321" mass="35758">MKSVLLTPGGSGMAVTAIKALRKQEDVQTVATDINELSPGLHLADTGYLVPRFDDPDYMNAIFDIVHEESIDVVIPALDPILKRFARRRDEFHDRGSQVLISEIETLKITQDKWNTYQHLADSVSVPESWIQLENVPEGGEYFIKPREGSGSEDAYYASSRDELKFHFERVSDPIVQTHLPGKEYTIDCLTDSEGSLVACVPRLRKEITSGISTKVEVVHDSALITLAQVVAEELSFVGPFFIQAKIGSDGVPRVIEIGARTAGTMCGEFVTPSLQYLGILQLCDESVPEPAVHFGSQISRYWSEQYFDDDGFENVIQWSQ</sequence>